<proteinExistence type="predicted"/>
<dbReference type="PATRIC" id="fig|1336752.4.peg.3605"/>
<evidence type="ECO:0000313" key="1">
    <source>
        <dbReference type="EMBL" id="EPP20941.1"/>
    </source>
</evidence>
<accession>S7JAF4</accession>
<dbReference type="RefSeq" id="WP_020331294.1">
    <property type="nucleotide sequence ID" value="NZ_ASXS01000016.1"/>
</dbReference>
<gene>
    <name evidence="1" type="ORF">L910_1755</name>
</gene>
<comment type="caution">
    <text evidence="1">The sequence shown here is derived from an EMBL/GenBank/DDBJ whole genome shotgun (WGS) entry which is preliminary data.</text>
</comment>
<name>S7JAF4_VIBFL</name>
<reference evidence="1 2" key="1">
    <citation type="journal article" date="2013" name="Gut Pathog.">
        <title>Evidence of a new metabolic capacity in an emerging diarrheal pathogen: lessons from the draft genomes of Vibrio fluvialis strains PG41 and I21563.</title>
        <authorList>
            <person name="Khatri I."/>
            <person name="Mahajan S."/>
            <person name="Dureja C."/>
            <person name="Subramanian S."/>
            <person name="Raychaudhuri S."/>
        </authorList>
    </citation>
    <scope>NUCLEOTIDE SEQUENCE [LARGE SCALE GENOMIC DNA]</scope>
    <source>
        <strain evidence="1 2">PG41</strain>
    </source>
</reference>
<organism evidence="1 2">
    <name type="scientific">Vibrio fluvialis PG41</name>
    <dbReference type="NCBI Taxonomy" id="1336752"/>
    <lineage>
        <taxon>Bacteria</taxon>
        <taxon>Pseudomonadati</taxon>
        <taxon>Pseudomonadota</taxon>
        <taxon>Gammaproteobacteria</taxon>
        <taxon>Vibrionales</taxon>
        <taxon>Vibrionaceae</taxon>
        <taxon>Vibrio</taxon>
    </lineage>
</organism>
<protein>
    <submittedName>
        <fullName evidence="1">Uncharacterized protein</fullName>
    </submittedName>
</protein>
<dbReference type="AlphaFoldDB" id="S7JAF4"/>
<sequence>MTDNDTNRIVTSTLNCAVSVFCCEEKFASDMNFASLIFGNGNAQCIDTKRMDKAEMKKAADDSAAFSNVAER</sequence>
<dbReference type="Proteomes" id="UP000014854">
    <property type="component" value="Unassembled WGS sequence"/>
</dbReference>
<evidence type="ECO:0000313" key="2">
    <source>
        <dbReference type="Proteomes" id="UP000014854"/>
    </source>
</evidence>
<dbReference type="EMBL" id="ASXS01000016">
    <property type="protein sequence ID" value="EPP20941.1"/>
    <property type="molecule type" value="Genomic_DNA"/>
</dbReference>